<dbReference type="AlphaFoldDB" id="A0AAV2HIV0"/>
<reference evidence="3 4" key="1">
    <citation type="submission" date="2024-04" db="EMBL/GenBank/DDBJ databases">
        <authorList>
            <consortium name="Genoscope - CEA"/>
            <person name="William W."/>
        </authorList>
    </citation>
    <scope>NUCLEOTIDE SEQUENCE [LARGE SCALE GENOMIC DNA]</scope>
</reference>
<feature type="region of interest" description="Disordered" evidence="1">
    <location>
        <begin position="258"/>
        <end position="311"/>
    </location>
</feature>
<evidence type="ECO:0000256" key="1">
    <source>
        <dbReference type="SAM" id="MobiDB-lite"/>
    </source>
</evidence>
<dbReference type="Proteomes" id="UP001497497">
    <property type="component" value="Unassembled WGS sequence"/>
</dbReference>
<accession>A0AAV2HIV0</accession>
<sequence length="318" mass="34656">MFRTMSTATSQSKKCYIVIIVIDKTVKLFCVLFFLLARAQAEGKIEIENNDTGPCPDPIKSKVCLGGDVPVCCLETEYCITGACENCFSSKLSDPLTLCSSLEYNVALTNNPEKCASACRHLISQSQWKNGKYENGKSNVSETTLAFEIVHIPTEKTKTSDVTTEPSDSKDQSGMKQNSNVSVSTLVTEKVCISTVKCRQSDDTIGIVTLVMVILLILGYVVYKIFSYVCRKKKLSYNPVPNRESEVNKTIAIGQQGRVSRIRKEQQTDGRAPTSDSSNPPSVSSGAGVPDNGFGIDTVKRRGDGSTVSENEIIDLSV</sequence>
<organism evidence="3 4">
    <name type="scientific">Lymnaea stagnalis</name>
    <name type="common">Great pond snail</name>
    <name type="synonym">Helix stagnalis</name>
    <dbReference type="NCBI Taxonomy" id="6523"/>
    <lineage>
        <taxon>Eukaryota</taxon>
        <taxon>Metazoa</taxon>
        <taxon>Spiralia</taxon>
        <taxon>Lophotrochozoa</taxon>
        <taxon>Mollusca</taxon>
        <taxon>Gastropoda</taxon>
        <taxon>Heterobranchia</taxon>
        <taxon>Euthyneura</taxon>
        <taxon>Panpulmonata</taxon>
        <taxon>Hygrophila</taxon>
        <taxon>Lymnaeoidea</taxon>
        <taxon>Lymnaeidae</taxon>
        <taxon>Lymnaea</taxon>
    </lineage>
</organism>
<dbReference type="EMBL" id="CAXITT010000153">
    <property type="protein sequence ID" value="CAL1533812.1"/>
    <property type="molecule type" value="Genomic_DNA"/>
</dbReference>
<feature type="transmembrane region" description="Helical" evidence="2">
    <location>
        <begin position="205"/>
        <end position="226"/>
    </location>
</feature>
<name>A0AAV2HIV0_LYMST</name>
<keyword evidence="2" id="KW-1133">Transmembrane helix</keyword>
<feature type="region of interest" description="Disordered" evidence="1">
    <location>
        <begin position="157"/>
        <end position="179"/>
    </location>
</feature>
<evidence type="ECO:0000313" key="3">
    <source>
        <dbReference type="EMBL" id="CAL1533812.1"/>
    </source>
</evidence>
<feature type="compositionally biased region" description="Low complexity" evidence="1">
    <location>
        <begin position="273"/>
        <end position="285"/>
    </location>
</feature>
<evidence type="ECO:0000313" key="4">
    <source>
        <dbReference type="Proteomes" id="UP001497497"/>
    </source>
</evidence>
<proteinExistence type="predicted"/>
<keyword evidence="4" id="KW-1185">Reference proteome</keyword>
<comment type="caution">
    <text evidence="3">The sequence shown here is derived from an EMBL/GenBank/DDBJ whole genome shotgun (WGS) entry which is preliminary data.</text>
</comment>
<keyword evidence="2" id="KW-0472">Membrane</keyword>
<evidence type="ECO:0000256" key="2">
    <source>
        <dbReference type="SAM" id="Phobius"/>
    </source>
</evidence>
<keyword evidence="2" id="KW-0812">Transmembrane</keyword>
<protein>
    <submittedName>
        <fullName evidence="3">Uncharacterized protein</fullName>
    </submittedName>
</protein>
<gene>
    <name evidence="3" type="ORF">GSLYS_00007772001</name>
</gene>